<feature type="compositionally biased region" description="Basic residues" evidence="1">
    <location>
        <begin position="15"/>
        <end position="32"/>
    </location>
</feature>
<protein>
    <recommendedName>
        <fullName evidence="4">Tumor protein p63 regulated 1</fullName>
    </recommendedName>
</protein>
<evidence type="ECO:0000313" key="3">
    <source>
        <dbReference type="Proteomes" id="UP000826234"/>
    </source>
</evidence>
<dbReference type="PANTHER" id="PTHR31108">
    <property type="entry name" value="TUMOR PROTEIN P63-REGULATED GENE 1-LIKE PROTEIN"/>
    <property type="match status" value="1"/>
</dbReference>
<dbReference type="EMBL" id="JAIPUX010001880">
    <property type="protein sequence ID" value="KAH0624227.1"/>
    <property type="molecule type" value="Genomic_DNA"/>
</dbReference>
<feature type="compositionally biased region" description="Acidic residues" evidence="1">
    <location>
        <begin position="1"/>
        <end position="10"/>
    </location>
</feature>
<reference evidence="2 3" key="1">
    <citation type="journal article" date="2022" name="Gigascience">
        <title>A chromosome-level genome assembly and annotation of the desert horned lizard, Phrynosoma platyrhinos, provides insight into chromosomal rearrangements among reptiles.</title>
        <authorList>
            <person name="Koochekian N."/>
            <person name="Ascanio A."/>
            <person name="Farleigh K."/>
            <person name="Card D.C."/>
            <person name="Schield D.R."/>
            <person name="Castoe T.A."/>
            <person name="Jezkova T."/>
        </authorList>
    </citation>
    <scope>NUCLEOTIDE SEQUENCE [LARGE SCALE GENOMIC DNA]</scope>
    <source>
        <strain evidence="2">NK-2021</strain>
    </source>
</reference>
<sequence>MKKEEEEEEEERKGKERKGKERKGKERKGKERKGKERKGETEEDKGDGSHSCPPLNFMHQDGALSLTKKWREGEGIRIFWDKVREPTFLSRWNPWSTDVPYATFMEHPVKNSNQRFNAICQISTFTTQLVQAVQNAQRKDPVAGRSDGAAVVNEPILIETYTGLMSFLGNRNKLGYSLARGSFGF</sequence>
<dbReference type="Proteomes" id="UP000826234">
    <property type="component" value="Unassembled WGS sequence"/>
</dbReference>
<dbReference type="PANTHER" id="PTHR31108:SF6">
    <property type="entry name" value="TUMOR PROTEIN P63-REGULATED GENE 1 PROTEIN"/>
    <property type="match status" value="1"/>
</dbReference>
<accession>A0ABQ7T3Z7</accession>
<evidence type="ECO:0008006" key="4">
    <source>
        <dbReference type="Google" id="ProtNLM"/>
    </source>
</evidence>
<gene>
    <name evidence="2" type="ORF">JD844_007801</name>
</gene>
<comment type="caution">
    <text evidence="2">The sequence shown here is derived from an EMBL/GenBank/DDBJ whole genome shotgun (WGS) entry which is preliminary data.</text>
</comment>
<dbReference type="InterPro" id="IPR040242">
    <property type="entry name" value="TPRG1-like"/>
</dbReference>
<proteinExistence type="predicted"/>
<name>A0ABQ7T3Z7_PHRPL</name>
<evidence type="ECO:0000256" key="1">
    <source>
        <dbReference type="SAM" id="MobiDB-lite"/>
    </source>
</evidence>
<organism evidence="2 3">
    <name type="scientific">Phrynosoma platyrhinos</name>
    <name type="common">Desert horned lizard</name>
    <dbReference type="NCBI Taxonomy" id="52577"/>
    <lineage>
        <taxon>Eukaryota</taxon>
        <taxon>Metazoa</taxon>
        <taxon>Chordata</taxon>
        <taxon>Craniata</taxon>
        <taxon>Vertebrata</taxon>
        <taxon>Euteleostomi</taxon>
        <taxon>Lepidosauria</taxon>
        <taxon>Squamata</taxon>
        <taxon>Bifurcata</taxon>
        <taxon>Unidentata</taxon>
        <taxon>Episquamata</taxon>
        <taxon>Toxicofera</taxon>
        <taxon>Iguania</taxon>
        <taxon>Phrynosomatidae</taxon>
        <taxon>Phrynosomatinae</taxon>
        <taxon>Phrynosoma</taxon>
    </lineage>
</organism>
<feature type="region of interest" description="Disordered" evidence="1">
    <location>
        <begin position="1"/>
        <end position="56"/>
    </location>
</feature>
<evidence type="ECO:0000313" key="2">
    <source>
        <dbReference type="EMBL" id="KAH0624227.1"/>
    </source>
</evidence>
<keyword evidence="3" id="KW-1185">Reference proteome</keyword>